<protein>
    <submittedName>
        <fullName evidence="1">Uncharacterized protein</fullName>
    </submittedName>
</protein>
<reference evidence="1" key="2">
    <citation type="journal article" date="2015" name="Data Brief">
        <title>Shoot transcriptome of the giant reed, Arundo donax.</title>
        <authorList>
            <person name="Barrero R.A."/>
            <person name="Guerrero F.D."/>
            <person name="Moolhuijzen P."/>
            <person name="Goolsby J.A."/>
            <person name="Tidwell J."/>
            <person name="Bellgard S.E."/>
            <person name="Bellgard M.I."/>
        </authorList>
    </citation>
    <scope>NUCLEOTIDE SEQUENCE</scope>
    <source>
        <tissue evidence="1">Shoot tissue taken approximately 20 cm above the soil surface</tissue>
    </source>
</reference>
<reference evidence="1" key="1">
    <citation type="submission" date="2014-09" db="EMBL/GenBank/DDBJ databases">
        <authorList>
            <person name="Magalhaes I.L.F."/>
            <person name="Oliveira U."/>
            <person name="Santos F.R."/>
            <person name="Vidigal T.H.D.A."/>
            <person name="Brescovit A.D."/>
            <person name="Santos A.J."/>
        </authorList>
    </citation>
    <scope>NUCLEOTIDE SEQUENCE</scope>
    <source>
        <tissue evidence="1">Shoot tissue taken approximately 20 cm above the soil surface</tissue>
    </source>
</reference>
<accession>A0A0A9DV67</accession>
<name>A0A0A9DV67_ARUDO</name>
<dbReference type="AlphaFoldDB" id="A0A0A9DV67"/>
<dbReference type="EMBL" id="GBRH01206209">
    <property type="protein sequence ID" value="JAD91686.1"/>
    <property type="molecule type" value="Transcribed_RNA"/>
</dbReference>
<evidence type="ECO:0000313" key="1">
    <source>
        <dbReference type="EMBL" id="JAD91686.1"/>
    </source>
</evidence>
<proteinExistence type="predicted"/>
<organism evidence="1">
    <name type="scientific">Arundo donax</name>
    <name type="common">Giant reed</name>
    <name type="synonym">Donax arundinaceus</name>
    <dbReference type="NCBI Taxonomy" id="35708"/>
    <lineage>
        <taxon>Eukaryota</taxon>
        <taxon>Viridiplantae</taxon>
        <taxon>Streptophyta</taxon>
        <taxon>Embryophyta</taxon>
        <taxon>Tracheophyta</taxon>
        <taxon>Spermatophyta</taxon>
        <taxon>Magnoliopsida</taxon>
        <taxon>Liliopsida</taxon>
        <taxon>Poales</taxon>
        <taxon>Poaceae</taxon>
        <taxon>PACMAD clade</taxon>
        <taxon>Arundinoideae</taxon>
        <taxon>Arundineae</taxon>
        <taxon>Arundo</taxon>
    </lineage>
</organism>
<sequence>MASSRGAQDCCSTGNWRLERKRST</sequence>